<dbReference type="AlphaFoldDB" id="A0AAI9T3J1"/>
<evidence type="ECO:0000256" key="1">
    <source>
        <dbReference type="SAM" id="Phobius"/>
    </source>
</evidence>
<feature type="transmembrane region" description="Helical" evidence="1">
    <location>
        <begin position="34"/>
        <end position="57"/>
    </location>
</feature>
<evidence type="ECO:0000313" key="2">
    <source>
        <dbReference type="EMBL" id="KAI92763.1"/>
    </source>
</evidence>
<evidence type="ECO:0000313" key="3">
    <source>
        <dbReference type="Proteomes" id="UP000004057"/>
    </source>
</evidence>
<keyword evidence="1" id="KW-0812">Transmembrane</keyword>
<proteinExistence type="predicted"/>
<dbReference type="EMBL" id="AGBZ02000001">
    <property type="protein sequence ID" value="KAI92763.1"/>
    <property type="molecule type" value="Genomic_DNA"/>
</dbReference>
<name>A0AAI9T3J1_SPIME</name>
<dbReference type="RefSeq" id="WP_004027890.1">
    <property type="nucleotide sequence ID" value="NZ_AGBZ02000001.1"/>
</dbReference>
<reference evidence="2 3" key="1">
    <citation type="journal article" date="2012" name="J. Proteome Res.">
        <title>Application of Spiroplasma melliferum proteogenomic profiling for the discovery of virulence factors and pathogenicity mechanisms in host-associated spiroplasmas.</title>
        <authorList>
            <person name="Alexeev D."/>
            <person name="Kostrjukova E."/>
            <person name="Aliper A."/>
            <person name="Popenko A."/>
            <person name="Bazaleev N."/>
            <person name="Tyakht A."/>
            <person name="Selezneva O."/>
            <person name="Akopian T."/>
            <person name="Prichodko E."/>
            <person name="Kondratov I."/>
            <person name="Chukin M."/>
            <person name="Demina I."/>
            <person name="Galyamina M."/>
            <person name="Kamashev D."/>
            <person name="Vanyushkina A."/>
            <person name="Ladygina V."/>
            <person name="Levitskii S."/>
            <person name="Lazarev V."/>
            <person name="Govorun V."/>
        </authorList>
    </citation>
    <scope>NUCLEOTIDE SEQUENCE [LARGE SCALE GENOMIC DNA]</scope>
    <source>
        <strain evidence="2 3">KC3</strain>
    </source>
</reference>
<comment type="caution">
    <text evidence="2">The sequence shown here is derived from an EMBL/GenBank/DDBJ whole genome shotgun (WGS) entry which is preliminary data.</text>
</comment>
<gene>
    <name evidence="2" type="ORF">SPM_001755</name>
</gene>
<dbReference type="Proteomes" id="UP000004057">
    <property type="component" value="Unassembled WGS sequence"/>
</dbReference>
<sequence length="65" mass="7782">MPWSYFLDQVYKGIFQIFAFIPPDKLDMNYGVEYYVVMIGIWLVIFFSIWLVLFLVYKICSIIGN</sequence>
<protein>
    <submittedName>
        <fullName evidence="2">Membrane protein</fullName>
    </submittedName>
</protein>
<keyword evidence="1" id="KW-0472">Membrane</keyword>
<organism evidence="2 3">
    <name type="scientific">Spiroplasma melliferum KC3</name>
    <dbReference type="NCBI Taxonomy" id="570509"/>
    <lineage>
        <taxon>Bacteria</taxon>
        <taxon>Bacillati</taxon>
        <taxon>Mycoplasmatota</taxon>
        <taxon>Mollicutes</taxon>
        <taxon>Entomoplasmatales</taxon>
        <taxon>Spiroplasmataceae</taxon>
        <taxon>Spiroplasma</taxon>
    </lineage>
</organism>
<accession>A0AAI9T3J1</accession>
<keyword evidence="1" id="KW-1133">Transmembrane helix</keyword>